<keyword evidence="2" id="KW-1185">Reference proteome</keyword>
<accession>A0AAV2MIE8</accession>
<name>A0AAV2MIE8_KNICA</name>
<gene>
    <name evidence="1" type="ORF">KC01_LOCUS39468</name>
</gene>
<proteinExistence type="predicted"/>
<reference evidence="1 2" key="1">
    <citation type="submission" date="2024-04" db="EMBL/GenBank/DDBJ databases">
        <authorList>
            <person name="Waldvogel A.-M."/>
            <person name="Schoenle A."/>
        </authorList>
    </citation>
    <scope>NUCLEOTIDE SEQUENCE [LARGE SCALE GENOMIC DNA]</scope>
</reference>
<organism evidence="1 2">
    <name type="scientific">Knipowitschia caucasica</name>
    <name type="common">Caucasian dwarf goby</name>
    <name type="synonym">Pomatoschistus caucasicus</name>
    <dbReference type="NCBI Taxonomy" id="637954"/>
    <lineage>
        <taxon>Eukaryota</taxon>
        <taxon>Metazoa</taxon>
        <taxon>Chordata</taxon>
        <taxon>Craniata</taxon>
        <taxon>Vertebrata</taxon>
        <taxon>Euteleostomi</taxon>
        <taxon>Actinopterygii</taxon>
        <taxon>Neopterygii</taxon>
        <taxon>Teleostei</taxon>
        <taxon>Neoteleostei</taxon>
        <taxon>Acanthomorphata</taxon>
        <taxon>Gobiaria</taxon>
        <taxon>Gobiiformes</taxon>
        <taxon>Gobioidei</taxon>
        <taxon>Gobiidae</taxon>
        <taxon>Gobiinae</taxon>
        <taxon>Knipowitschia</taxon>
    </lineage>
</organism>
<dbReference type="EMBL" id="OZ035830">
    <property type="protein sequence ID" value="CAL1613214.1"/>
    <property type="molecule type" value="Genomic_DNA"/>
</dbReference>
<sequence length="116" mass="12843">MTPHPHMWATFPLWSSRAGATCLQRHGDRCVASDMCSCSRIFQAQSVRPKSSTQTTTCSTNRGTVTMVTELSRDVIGSAFCLLTSGENVRRQLHVLIIDPSYNQEAFCLSSDCPQE</sequence>
<evidence type="ECO:0000313" key="1">
    <source>
        <dbReference type="EMBL" id="CAL1613214.1"/>
    </source>
</evidence>
<evidence type="ECO:0000313" key="2">
    <source>
        <dbReference type="Proteomes" id="UP001497482"/>
    </source>
</evidence>
<dbReference type="AlphaFoldDB" id="A0AAV2MIE8"/>
<protein>
    <submittedName>
        <fullName evidence="1">Uncharacterized protein</fullName>
    </submittedName>
</protein>
<dbReference type="Proteomes" id="UP001497482">
    <property type="component" value="Chromosome 8"/>
</dbReference>